<feature type="transmembrane region" description="Helical" evidence="1">
    <location>
        <begin position="35"/>
        <end position="51"/>
    </location>
</feature>
<dbReference type="PATRIC" id="fig|545697.3.peg.2935"/>
<dbReference type="HOGENOM" id="CLU_142119_0_0_9"/>
<keyword evidence="1" id="KW-0472">Membrane</keyword>
<reference evidence="2 3" key="1">
    <citation type="submission" date="2012-05" db="EMBL/GenBank/DDBJ databases">
        <authorList>
            <person name="Weinstock G."/>
            <person name="Sodergren E."/>
            <person name="Lobos E.A."/>
            <person name="Fulton L."/>
            <person name="Fulton R."/>
            <person name="Courtney L."/>
            <person name="Fronick C."/>
            <person name="O'Laughlin M."/>
            <person name="Godfrey J."/>
            <person name="Wilson R.M."/>
            <person name="Miner T."/>
            <person name="Farmer C."/>
            <person name="Delehaunty K."/>
            <person name="Cordes M."/>
            <person name="Minx P."/>
            <person name="Tomlinson C."/>
            <person name="Chen J."/>
            <person name="Wollam A."/>
            <person name="Pepin K.H."/>
            <person name="Bhonagiri V."/>
            <person name="Zhang X."/>
            <person name="Suruliraj S."/>
            <person name="Warren W."/>
            <person name="Mitreva M."/>
            <person name="Mardis E.R."/>
            <person name="Wilson R.K."/>
        </authorList>
    </citation>
    <scope>NUCLEOTIDE SEQUENCE [LARGE SCALE GENOMIC DNA]</scope>
    <source>
        <strain evidence="2 3">DSM 1785</strain>
    </source>
</reference>
<protein>
    <submittedName>
        <fullName evidence="2">Uncharacterized protein</fullName>
    </submittedName>
</protein>
<dbReference type="Proteomes" id="UP000010420">
    <property type="component" value="Unassembled WGS sequence"/>
</dbReference>
<evidence type="ECO:0000313" key="2">
    <source>
        <dbReference type="EMBL" id="EKY23317.1"/>
    </source>
</evidence>
<dbReference type="EMBL" id="AMEZ01000109">
    <property type="protein sequence ID" value="EKY23317.1"/>
    <property type="molecule type" value="Genomic_DNA"/>
</dbReference>
<name>L1Q6V5_9CLOT</name>
<feature type="transmembrane region" description="Helical" evidence="1">
    <location>
        <begin position="71"/>
        <end position="89"/>
    </location>
</feature>
<comment type="caution">
    <text evidence="2">The sequence shown here is derived from an EMBL/GenBank/DDBJ whole genome shotgun (WGS) entry which is preliminary data.</text>
</comment>
<keyword evidence="1" id="KW-0812">Transmembrane</keyword>
<evidence type="ECO:0000256" key="1">
    <source>
        <dbReference type="SAM" id="Phobius"/>
    </source>
</evidence>
<keyword evidence="1" id="KW-1133">Transmembrane helix</keyword>
<evidence type="ECO:0000313" key="3">
    <source>
        <dbReference type="Proteomes" id="UP000010420"/>
    </source>
</evidence>
<sequence length="148" mass="16730">MEDIKLKCKNKDTMAEDIENYLNDLDIQLANLEKLGSSLLVIGYALFVYGSNIDILDTLGINNTGQTATSITLQGGELILYGYILLFIVSAKRLEEKIFENEATENTYVLSPYQKLYFSYWVAIFMNLLRVSALSELDYLNKSGEAFV</sequence>
<dbReference type="AlphaFoldDB" id="L1Q6V5"/>
<proteinExistence type="predicted"/>
<accession>L1Q6V5</accession>
<dbReference type="eggNOG" id="ENOG5032B4H">
    <property type="taxonomic scope" value="Bacteria"/>
</dbReference>
<organism evidence="2 3">
    <name type="scientific">Clostridium celatum DSM 1785</name>
    <dbReference type="NCBI Taxonomy" id="545697"/>
    <lineage>
        <taxon>Bacteria</taxon>
        <taxon>Bacillati</taxon>
        <taxon>Bacillota</taxon>
        <taxon>Clostridia</taxon>
        <taxon>Eubacteriales</taxon>
        <taxon>Clostridiaceae</taxon>
        <taxon>Clostridium</taxon>
    </lineage>
</organism>
<gene>
    <name evidence="2" type="ORF">HMPREF0216_02987</name>
</gene>
<keyword evidence="3" id="KW-1185">Reference proteome</keyword>